<keyword evidence="2" id="KW-1185">Reference proteome</keyword>
<accession>A0A8X6WD09</accession>
<dbReference type="Proteomes" id="UP000887159">
    <property type="component" value="Unassembled WGS sequence"/>
</dbReference>
<sequence length="84" mass="9825">MERSQRSKIKYKIGLVEYNGRNNIVIKEDVENGAECQEITSSQHEEWIGYTSLMNVSDSSIELLRVNILANALYLTRFKEWKKD</sequence>
<gene>
    <name evidence="1" type="ORF">TNCV_3558301</name>
</gene>
<dbReference type="AlphaFoldDB" id="A0A8X6WD09"/>
<dbReference type="EMBL" id="BMAU01021402">
    <property type="protein sequence ID" value="GFY32322.1"/>
    <property type="molecule type" value="Genomic_DNA"/>
</dbReference>
<name>A0A8X6WD09_TRICX</name>
<evidence type="ECO:0000313" key="2">
    <source>
        <dbReference type="Proteomes" id="UP000887159"/>
    </source>
</evidence>
<evidence type="ECO:0000313" key="1">
    <source>
        <dbReference type="EMBL" id="GFY32322.1"/>
    </source>
</evidence>
<proteinExistence type="predicted"/>
<reference evidence="1" key="1">
    <citation type="submission" date="2020-08" db="EMBL/GenBank/DDBJ databases">
        <title>Multicomponent nature underlies the extraordinary mechanical properties of spider dragline silk.</title>
        <authorList>
            <person name="Kono N."/>
            <person name="Nakamura H."/>
            <person name="Mori M."/>
            <person name="Yoshida Y."/>
            <person name="Ohtoshi R."/>
            <person name="Malay A.D."/>
            <person name="Moran D.A.P."/>
            <person name="Tomita M."/>
            <person name="Numata K."/>
            <person name="Arakawa K."/>
        </authorList>
    </citation>
    <scope>NUCLEOTIDE SEQUENCE</scope>
</reference>
<protein>
    <submittedName>
        <fullName evidence="1">Uncharacterized protein</fullName>
    </submittedName>
</protein>
<organism evidence="1 2">
    <name type="scientific">Trichonephila clavipes</name>
    <name type="common">Golden silk orbweaver</name>
    <name type="synonym">Nephila clavipes</name>
    <dbReference type="NCBI Taxonomy" id="2585209"/>
    <lineage>
        <taxon>Eukaryota</taxon>
        <taxon>Metazoa</taxon>
        <taxon>Ecdysozoa</taxon>
        <taxon>Arthropoda</taxon>
        <taxon>Chelicerata</taxon>
        <taxon>Arachnida</taxon>
        <taxon>Araneae</taxon>
        <taxon>Araneomorphae</taxon>
        <taxon>Entelegynae</taxon>
        <taxon>Araneoidea</taxon>
        <taxon>Nephilidae</taxon>
        <taxon>Trichonephila</taxon>
    </lineage>
</organism>
<comment type="caution">
    <text evidence="1">The sequence shown here is derived from an EMBL/GenBank/DDBJ whole genome shotgun (WGS) entry which is preliminary data.</text>
</comment>